<sequence length="94" mass="10630">VSTYRHLVRPFLFRQDPEQIHESTLKWAHRAGRSRVARFMIRRAYRVRSNPRLAVHIAGLDFPHPLGLAAGFDKNGRVVEAMAAIGFGHVEVGS</sequence>
<dbReference type="Gene3D" id="3.20.20.70">
    <property type="entry name" value="Aldolase class I"/>
    <property type="match status" value="1"/>
</dbReference>
<evidence type="ECO:0000256" key="5">
    <source>
        <dbReference type="ARBA" id="ARBA00023002"/>
    </source>
</evidence>
<dbReference type="InterPro" id="IPR050074">
    <property type="entry name" value="DHO_dehydrogenase"/>
</dbReference>
<accession>A0A382QWV6</accession>
<dbReference type="SUPFAM" id="SSF51395">
    <property type="entry name" value="FMN-linked oxidoreductases"/>
    <property type="match status" value="1"/>
</dbReference>
<name>A0A382QWV6_9ZZZZ</name>
<evidence type="ECO:0000256" key="1">
    <source>
        <dbReference type="ARBA" id="ARBA00001917"/>
    </source>
</evidence>
<evidence type="ECO:0000256" key="3">
    <source>
        <dbReference type="ARBA" id="ARBA00022630"/>
    </source>
</evidence>
<dbReference type="InterPro" id="IPR005720">
    <property type="entry name" value="Dihydroorotate_DH_cat"/>
</dbReference>
<evidence type="ECO:0000256" key="2">
    <source>
        <dbReference type="ARBA" id="ARBA00004725"/>
    </source>
</evidence>
<feature type="non-terminal residue" evidence="7">
    <location>
        <position position="1"/>
    </location>
</feature>
<evidence type="ECO:0000313" key="7">
    <source>
        <dbReference type="EMBL" id="SVC89447.1"/>
    </source>
</evidence>
<proteinExistence type="predicted"/>
<comment type="pathway">
    <text evidence="2">Pyrimidine metabolism; UMP biosynthesis via de novo pathway.</text>
</comment>
<keyword evidence="5" id="KW-0560">Oxidoreductase</keyword>
<reference evidence="7" key="1">
    <citation type="submission" date="2018-05" db="EMBL/GenBank/DDBJ databases">
        <authorList>
            <person name="Lanie J.A."/>
            <person name="Ng W.-L."/>
            <person name="Kazmierczak K.M."/>
            <person name="Andrzejewski T.M."/>
            <person name="Davidsen T.M."/>
            <person name="Wayne K.J."/>
            <person name="Tettelin H."/>
            <person name="Glass J.I."/>
            <person name="Rusch D."/>
            <person name="Podicherti R."/>
            <person name="Tsui H.-C.T."/>
            <person name="Winkler M.E."/>
        </authorList>
    </citation>
    <scope>NUCLEOTIDE SEQUENCE</scope>
</reference>
<feature type="non-terminal residue" evidence="7">
    <location>
        <position position="94"/>
    </location>
</feature>
<dbReference type="GO" id="GO:0004152">
    <property type="term" value="F:dihydroorotate dehydrogenase activity"/>
    <property type="evidence" value="ECO:0007669"/>
    <property type="project" value="TreeGrafter"/>
</dbReference>
<evidence type="ECO:0000256" key="4">
    <source>
        <dbReference type="ARBA" id="ARBA00022643"/>
    </source>
</evidence>
<protein>
    <recommendedName>
        <fullName evidence="6">Dihydroorotate dehydrogenase catalytic domain-containing protein</fullName>
    </recommendedName>
</protein>
<dbReference type="PANTHER" id="PTHR48109">
    <property type="entry name" value="DIHYDROOROTATE DEHYDROGENASE (QUINONE), MITOCHONDRIAL-RELATED"/>
    <property type="match status" value="1"/>
</dbReference>
<dbReference type="GO" id="GO:0009220">
    <property type="term" value="P:pyrimidine ribonucleotide biosynthetic process"/>
    <property type="evidence" value="ECO:0007669"/>
    <property type="project" value="TreeGrafter"/>
</dbReference>
<keyword evidence="4" id="KW-0288">FMN</keyword>
<feature type="domain" description="Dihydroorotate dehydrogenase catalytic" evidence="6">
    <location>
        <begin position="53"/>
        <end position="94"/>
    </location>
</feature>
<dbReference type="GO" id="GO:0005737">
    <property type="term" value="C:cytoplasm"/>
    <property type="evidence" value="ECO:0007669"/>
    <property type="project" value="InterPro"/>
</dbReference>
<comment type="cofactor">
    <cofactor evidence="1">
        <name>FMN</name>
        <dbReference type="ChEBI" id="CHEBI:58210"/>
    </cofactor>
</comment>
<gene>
    <name evidence="7" type="ORF">METZ01_LOCUS342301</name>
</gene>
<organism evidence="7">
    <name type="scientific">marine metagenome</name>
    <dbReference type="NCBI Taxonomy" id="408172"/>
    <lineage>
        <taxon>unclassified sequences</taxon>
        <taxon>metagenomes</taxon>
        <taxon>ecological metagenomes</taxon>
    </lineage>
</organism>
<dbReference type="Pfam" id="PF01180">
    <property type="entry name" value="DHO_dh"/>
    <property type="match status" value="1"/>
</dbReference>
<dbReference type="InterPro" id="IPR013785">
    <property type="entry name" value="Aldolase_TIM"/>
</dbReference>
<dbReference type="EMBL" id="UINC01117189">
    <property type="protein sequence ID" value="SVC89447.1"/>
    <property type="molecule type" value="Genomic_DNA"/>
</dbReference>
<dbReference type="PANTHER" id="PTHR48109:SF4">
    <property type="entry name" value="DIHYDROOROTATE DEHYDROGENASE (QUINONE), MITOCHONDRIAL"/>
    <property type="match status" value="1"/>
</dbReference>
<keyword evidence="3" id="KW-0285">Flavoprotein</keyword>
<dbReference type="AlphaFoldDB" id="A0A382QWV6"/>
<dbReference type="GO" id="GO:0006207">
    <property type="term" value="P:'de novo' pyrimidine nucleobase biosynthetic process"/>
    <property type="evidence" value="ECO:0007669"/>
    <property type="project" value="TreeGrafter"/>
</dbReference>
<evidence type="ECO:0000259" key="6">
    <source>
        <dbReference type="Pfam" id="PF01180"/>
    </source>
</evidence>